<dbReference type="InterPro" id="IPR011990">
    <property type="entry name" value="TPR-like_helical_dom_sf"/>
</dbReference>
<proteinExistence type="predicted"/>
<dbReference type="AlphaFoldDB" id="A0AAE7AWI5"/>
<accession>A0AAE7AWI5</accession>
<reference evidence="1 2" key="1">
    <citation type="submission" date="2020-05" db="EMBL/GenBank/DDBJ databases">
        <title>First description outside Europe of the emergent pathogen for shellfish aquaculture Vibrio europaeus.</title>
        <authorList>
            <person name="Dubert J."/>
            <person name="Rojas R."/>
        </authorList>
    </citation>
    <scope>NUCLEOTIDE SEQUENCE [LARGE SCALE GENOMIC DNA]</scope>
    <source>
        <strain evidence="1 2">NPI-1</strain>
        <plasmid evidence="2">pveu</plasmid>
    </source>
</reference>
<dbReference type="SUPFAM" id="SSF81901">
    <property type="entry name" value="HCP-like"/>
    <property type="match status" value="1"/>
</dbReference>
<evidence type="ECO:0008006" key="3">
    <source>
        <dbReference type="Google" id="ProtNLM"/>
    </source>
</evidence>
<dbReference type="EMBL" id="CP053542">
    <property type="protein sequence ID" value="QJY38023.1"/>
    <property type="molecule type" value="Genomic_DNA"/>
</dbReference>
<name>A0AAE7AWI5_9VIBR</name>
<dbReference type="Gene3D" id="1.25.40.10">
    <property type="entry name" value="Tetratricopeptide repeat domain"/>
    <property type="match status" value="1"/>
</dbReference>
<dbReference type="RefSeq" id="WP_171802444.1">
    <property type="nucleotide sequence ID" value="NZ_CP053542.1"/>
</dbReference>
<evidence type="ECO:0000313" key="1">
    <source>
        <dbReference type="EMBL" id="QJY38023.1"/>
    </source>
</evidence>
<sequence length="201" mass="23340">MFQGYEQAIKQASTSQQPSSYDFLLLSIKYRYGFGTKINLTKSTAYLQNMAQSDETSITALKYYFLATNKLCDGFDTQSLTYLKQSAQLGNHSARFLYHYLTYYRSDTTSLEQYVAALMALAKDYDKYAIFELIYLAQTYQLKRPEIEIYQRTFAESTVFATCDLYEFARRGSGVNGLVVGWAEKQQLITRYWPDYVKQCQ</sequence>
<dbReference type="Proteomes" id="UP000501443">
    <property type="component" value="Plasmid pveu"/>
</dbReference>
<gene>
    <name evidence="1" type="ORF">HOO69_15665</name>
</gene>
<protein>
    <recommendedName>
        <fullName evidence="3">Sel1 repeat family protein</fullName>
    </recommendedName>
</protein>
<organism evidence="1 2">
    <name type="scientific">Vibrio europaeus</name>
    <dbReference type="NCBI Taxonomy" id="300876"/>
    <lineage>
        <taxon>Bacteria</taxon>
        <taxon>Pseudomonadati</taxon>
        <taxon>Pseudomonadota</taxon>
        <taxon>Gammaproteobacteria</taxon>
        <taxon>Vibrionales</taxon>
        <taxon>Vibrionaceae</taxon>
        <taxon>Vibrio</taxon>
        <taxon>Vibrio oreintalis group</taxon>
    </lineage>
</organism>
<evidence type="ECO:0000313" key="2">
    <source>
        <dbReference type="Proteomes" id="UP000501443"/>
    </source>
</evidence>
<keyword evidence="1" id="KW-0614">Plasmid</keyword>
<geneLocation type="plasmid" evidence="2">
    <name>pveu</name>
</geneLocation>